<evidence type="ECO:0000313" key="1">
    <source>
        <dbReference type="EMBL" id="MFD2160579.1"/>
    </source>
</evidence>
<sequence>MHFLKSLQTILIACILSFPSILANPWKNYTWDLHQQFPWLPPLPTTLTDAQRDSMQRFSSSYPLAKVTPNGQGNEPQKLDQLMRDIDSALPLPTDTTPHRKVKLIRSKNKNQPDGQLPPIAIDKELKPLLERVLHAYAHANDAQAPTIEALYRRIAHALMHSDFHPGGKRDGWLGNGYGWRNWGQKFVLMDHTLPKLERQYLLECLAYTGEGHHLYKEAPYANTDLQLNFYYNVLRFISRMDDGPAKWQRLLTCRRGLDLAVTQDRYLTPDGGIIHHNGHHISYASYSHIHALQHQINFAKAGIFSPHSKRACQRYRAATTAWAFNSLRSEIPYVMQLRPAPSWENSRHKGQGVGLSKTFAIKTAELTTATFGSPIEDDREMARIITSKMAGDSSQLPDFWKHYASDPNMLSPLQGHRPFPVMGNAVHRHKNAVIMLRGANRYYRGGEVYADAGYPGAYMDRIMHGALFIFSRGDEGRFPNTVDSGYRTEGYDPNLFPNVTAAEQNNPDLAGRYNPDYLGSGAKQGGGVSLNGFGVWAWNPGHVQKSGFFFGNRISLFTTGITIPKPNVRTALLQSIHDQLPGNPLTINAEVYSQNYQTILPSDRSHTLLDASQTGYYIPKGNPPIHIRRGNQGYTYALSSQLKPGAPKNLPSTIKNRQQLRESIDQFSPIIRPASLAYFDHGNAPNNDQCHFHVLVNSSHLELKKFHHAMESSTPPIYQDIQNHYHYLIDQSSQTHALVTFQPDTTFTHTSLVQKLNRPSTLMWHQNKNHCQLVIGSTDLKNNTPFSITLEGHWKLHSAPSDTTLTQNETTTTLTIPYLNQLGRSVSLMR</sequence>
<dbReference type="InterPro" id="IPR014718">
    <property type="entry name" value="GH-type_carb-bd"/>
</dbReference>
<keyword evidence="2" id="KW-1185">Reference proteome</keyword>
<evidence type="ECO:0008006" key="3">
    <source>
        <dbReference type="Google" id="ProtNLM"/>
    </source>
</evidence>
<dbReference type="InterPro" id="IPR008929">
    <property type="entry name" value="Chondroitin_lyas"/>
</dbReference>
<organism evidence="1 2">
    <name type="scientific">Rubritalea tangerina</name>
    <dbReference type="NCBI Taxonomy" id="430798"/>
    <lineage>
        <taxon>Bacteria</taxon>
        <taxon>Pseudomonadati</taxon>
        <taxon>Verrucomicrobiota</taxon>
        <taxon>Verrucomicrobiia</taxon>
        <taxon>Verrucomicrobiales</taxon>
        <taxon>Rubritaleaceae</taxon>
        <taxon>Rubritalea</taxon>
    </lineage>
</organism>
<proteinExistence type="predicted"/>
<dbReference type="EMBL" id="JBHUJB010000083">
    <property type="protein sequence ID" value="MFD2160579.1"/>
    <property type="molecule type" value="Genomic_DNA"/>
</dbReference>
<dbReference type="Proteomes" id="UP001597389">
    <property type="component" value="Unassembled WGS sequence"/>
</dbReference>
<dbReference type="InterPro" id="IPR039174">
    <property type="entry name" value="Chondroitin_ABC_lyase"/>
</dbReference>
<reference evidence="2" key="1">
    <citation type="journal article" date="2019" name="Int. J. Syst. Evol. Microbiol.">
        <title>The Global Catalogue of Microorganisms (GCM) 10K type strain sequencing project: providing services to taxonomists for standard genome sequencing and annotation.</title>
        <authorList>
            <consortium name="The Broad Institute Genomics Platform"/>
            <consortium name="The Broad Institute Genome Sequencing Center for Infectious Disease"/>
            <person name="Wu L."/>
            <person name="Ma J."/>
        </authorList>
    </citation>
    <scope>NUCLEOTIDE SEQUENCE [LARGE SCALE GENOMIC DNA]</scope>
    <source>
        <strain evidence="2">CCUG 57942</strain>
    </source>
</reference>
<dbReference type="Gene3D" id="2.70.98.10">
    <property type="match status" value="1"/>
</dbReference>
<dbReference type="PANTHER" id="PTHR37322:SF3">
    <property type="entry name" value="CHONDROITIN SULFATE ABC EXOLYASE"/>
    <property type="match status" value="1"/>
</dbReference>
<comment type="caution">
    <text evidence="1">The sequence shown here is derived from an EMBL/GenBank/DDBJ whole genome shotgun (WGS) entry which is preliminary data.</text>
</comment>
<protein>
    <recommendedName>
        <fullName evidence="3">Chondroitin AC lyase</fullName>
    </recommendedName>
</protein>
<evidence type="ECO:0000313" key="2">
    <source>
        <dbReference type="Proteomes" id="UP001597389"/>
    </source>
</evidence>
<dbReference type="Gene3D" id="1.50.10.100">
    <property type="entry name" value="Chondroitin AC/alginate lyase"/>
    <property type="match status" value="1"/>
</dbReference>
<name>A0ABW4ZEX6_9BACT</name>
<gene>
    <name evidence="1" type="ORF">ACFSW8_16865</name>
</gene>
<dbReference type="RefSeq" id="WP_377178822.1">
    <property type="nucleotide sequence ID" value="NZ_JBHUJB010000083.1"/>
</dbReference>
<accession>A0ABW4ZEX6</accession>
<dbReference type="PANTHER" id="PTHR37322">
    <property type="match status" value="1"/>
</dbReference>
<dbReference type="Gene3D" id="2.60.220.10">
    <property type="entry name" value="Polysaccharide lyase family 8-like, C-terminal"/>
    <property type="match status" value="1"/>
</dbReference>
<dbReference type="InterPro" id="IPR011013">
    <property type="entry name" value="Gal_mutarotase_sf_dom"/>
</dbReference>
<dbReference type="InterPro" id="IPR011071">
    <property type="entry name" value="Lyase_8-like_C"/>
</dbReference>
<dbReference type="SUPFAM" id="SSF74650">
    <property type="entry name" value="Galactose mutarotase-like"/>
    <property type="match status" value="1"/>
</dbReference>
<dbReference type="SUPFAM" id="SSF49863">
    <property type="entry name" value="Hyaluronate lyase-like, C-terminal domain"/>
    <property type="match status" value="1"/>
</dbReference>